<evidence type="ECO:0000313" key="4">
    <source>
        <dbReference type="Proteomes" id="UP000007015"/>
    </source>
</evidence>
<sequence length="166" mass="17731">MAAMAAAGLAFLQASAEEGAADDQRRHAMASAAAAVPWRRVLRHRPGRKEHGGGGGGGDDGDDDLDWRSWRIPPSGPSSRGHVAVDADAPEKEKKTATQNSTSKMMNEFKCVGLNPSSITTKKLGTRMQTLGLNPMKAEVQDIISEVDTDGSGIIDFYKFLDLIAH</sequence>
<dbReference type="Gramene" id="BGIOSGA006824-TA">
    <property type="protein sequence ID" value="BGIOSGA006824-PA"/>
    <property type="gene ID" value="BGIOSGA006824"/>
</dbReference>
<dbReference type="SUPFAM" id="SSF47473">
    <property type="entry name" value="EF-hand"/>
    <property type="match status" value="1"/>
</dbReference>
<dbReference type="FunFam" id="1.10.238.10:FF:000641">
    <property type="entry name" value="Os02g0253601 protein"/>
    <property type="match status" value="1"/>
</dbReference>
<dbReference type="AlphaFoldDB" id="A2X2R4"/>
<dbReference type="Proteomes" id="UP000007015">
    <property type="component" value="Chromosome 2"/>
</dbReference>
<feature type="region of interest" description="Disordered" evidence="1">
    <location>
        <begin position="18"/>
        <end position="104"/>
    </location>
</feature>
<accession>A2X2R4</accession>
<protein>
    <recommendedName>
        <fullName evidence="2">EF-hand domain-containing protein</fullName>
    </recommendedName>
</protein>
<dbReference type="PROSITE" id="PS50222">
    <property type="entry name" value="EF_HAND_2"/>
    <property type="match status" value="1"/>
</dbReference>
<name>A2X2R4_ORYSI</name>
<evidence type="ECO:0000313" key="3">
    <source>
        <dbReference type="EMBL" id="EAY85124.1"/>
    </source>
</evidence>
<dbReference type="InterPro" id="IPR002048">
    <property type="entry name" value="EF_hand_dom"/>
</dbReference>
<dbReference type="Pfam" id="PF13833">
    <property type="entry name" value="EF-hand_8"/>
    <property type="match status" value="1"/>
</dbReference>
<dbReference type="STRING" id="39946.A2X2R4"/>
<dbReference type="CDD" id="cd00051">
    <property type="entry name" value="EFh"/>
    <property type="match status" value="1"/>
</dbReference>
<proteinExistence type="predicted"/>
<gene>
    <name evidence="3" type="ORF">OsI_06474</name>
</gene>
<feature type="domain" description="EF-hand" evidence="2">
    <location>
        <begin position="135"/>
        <end position="166"/>
    </location>
</feature>
<organism evidence="3 4">
    <name type="scientific">Oryza sativa subsp. indica</name>
    <name type="common">Rice</name>
    <dbReference type="NCBI Taxonomy" id="39946"/>
    <lineage>
        <taxon>Eukaryota</taxon>
        <taxon>Viridiplantae</taxon>
        <taxon>Streptophyta</taxon>
        <taxon>Embryophyta</taxon>
        <taxon>Tracheophyta</taxon>
        <taxon>Spermatophyta</taxon>
        <taxon>Magnoliopsida</taxon>
        <taxon>Liliopsida</taxon>
        <taxon>Poales</taxon>
        <taxon>Poaceae</taxon>
        <taxon>BOP clade</taxon>
        <taxon>Oryzoideae</taxon>
        <taxon>Oryzeae</taxon>
        <taxon>Oryzinae</taxon>
        <taxon>Oryza</taxon>
        <taxon>Oryza sativa</taxon>
    </lineage>
</organism>
<feature type="compositionally biased region" description="Basic and acidic residues" evidence="1">
    <location>
        <begin position="83"/>
        <end position="96"/>
    </location>
</feature>
<evidence type="ECO:0000256" key="1">
    <source>
        <dbReference type="SAM" id="MobiDB-lite"/>
    </source>
</evidence>
<dbReference type="EMBL" id="CM000127">
    <property type="protein sequence ID" value="EAY85124.1"/>
    <property type="molecule type" value="Genomic_DNA"/>
</dbReference>
<dbReference type="InterPro" id="IPR011992">
    <property type="entry name" value="EF-hand-dom_pair"/>
</dbReference>
<keyword evidence="4" id="KW-1185">Reference proteome</keyword>
<reference evidence="3 4" key="1">
    <citation type="journal article" date="2005" name="PLoS Biol.">
        <title>The genomes of Oryza sativa: a history of duplications.</title>
        <authorList>
            <person name="Yu J."/>
            <person name="Wang J."/>
            <person name="Lin W."/>
            <person name="Li S."/>
            <person name="Li H."/>
            <person name="Zhou J."/>
            <person name="Ni P."/>
            <person name="Dong W."/>
            <person name="Hu S."/>
            <person name="Zeng C."/>
            <person name="Zhang J."/>
            <person name="Zhang Y."/>
            <person name="Li R."/>
            <person name="Xu Z."/>
            <person name="Li S."/>
            <person name="Li X."/>
            <person name="Zheng H."/>
            <person name="Cong L."/>
            <person name="Lin L."/>
            <person name="Yin J."/>
            <person name="Geng J."/>
            <person name="Li G."/>
            <person name="Shi J."/>
            <person name="Liu J."/>
            <person name="Lv H."/>
            <person name="Li J."/>
            <person name="Wang J."/>
            <person name="Deng Y."/>
            <person name="Ran L."/>
            <person name="Shi X."/>
            <person name="Wang X."/>
            <person name="Wu Q."/>
            <person name="Li C."/>
            <person name="Ren X."/>
            <person name="Wang J."/>
            <person name="Wang X."/>
            <person name="Li D."/>
            <person name="Liu D."/>
            <person name="Zhang X."/>
            <person name="Ji Z."/>
            <person name="Zhao W."/>
            <person name="Sun Y."/>
            <person name="Zhang Z."/>
            <person name="Bao J."/>
            <person name="Han Y."/>
            <person name="Dong L."/>
            <person name="Ji J."/>
            <person name="Chen P."/>
            <person name="Wu S."/>
            <person name="Liu J."/>
            <person name="Xiao Y."/>
            <person name="Bu D."/>
            <person name="Tan J."/>
            <person name="Yang L."/>
            <person name="Ye C."/>
            <person name="Zhang J."/>
            <person name="Xu J."/>
            <person name="Zhou Y."/>
            <person name="Yu Y."/>
            <person name="Zhang B."/>
            <person name="Zhuang S."/>
            <person name="Wei H."/>
            <person name="Liu B."/>
            <person name="Lei M."/>
            <person name="Yu H."/>
            <person name="Li Y."/>
            <person name="Xu H."/>
            <person name="Wei S."/>
            <person name="He X."/>
            <person name="Fang L."/>
            <person name="Zhang Z."/>
            <person name="Zhang Y."/>
            <person name="Huang X."/>
            <person name="Su Z."/>
            <person name="Tong W."/>
            <person name="Li J."/>
            <person name="Tong Z."/>
            <person name="Li S."/>
            <person name="Ye J."/>
            <person name="Wang L."/>
            <person name="Fang L."/>
            <person name="Lei T."/>
            <person name="Chen C."/>
            <person name="Chen H."/>
            <person name="Xu Z."/>
            <person name="Li H."/>
            <person name="Huang H."/>
            <person name="Zhang F."/>
            <person name="Xu H."/>
            <person name="Li N."/>
            <person name="Zhao C."/>
            <person name="Li S."/>
            <person name="Dong L."/>
            <person name="Huang Y."/>
            <person name="Li L."/>
            <person name="Xi Y."/>
            <person name="Qi Q."/>
            <person name="Li W."/>
            <person name="Zhang B."/>
            <person name="Hu W."/>
            <person name="Zhang Y."/>
            <person name="Tian X."/>
            <person name="Jiao Y."/>
            <person name="Liang X."/>
            <person name="Jin J."/>
            <person name="Gao L."/>
            <person name="Zheng W."/>
            <person name="Hao B."/>
            <person name="Liu S."/>
            <person name="Wang W."/>
            <person name="Yuan L."/>
            <person name="Cao M."/>
            <person name="McDermott J."/>
            <person name="Samudrala R."/>
            <person name="Wang J."/>
            <person name="Wong G.K."/>
            <person name="Yang H."/>
        </authorList>
    </citation>
    <scope>NUCLEOTIDE SEQUENCE [LARGE SCALE GENOMIC DNA]</scope>
    <source>
        <strain evidence="4">cv. 93-11</strain>
    </source>
</reference>
<dbReference type="GO" id="GO:0005509">
    <property type="term" value="F:calcium ion binding"/>
    <property type="evidence" value="ECO:0007669"/>
    <property type="project" value="InterPro"/>
</dbReference>
<evidence type="ECO:0000259" key="2">
    <source>
        <dbReference type="PROSITE" id="PS50222"/>
    </source>
</evidence>
<dbReference type="Gene3D" id="1.10.238.10">
    <property type="entry name" value="EF-hand"/>
    <property type="match status" value="1"/>
</dbReference>
<dbReference type="HOGENOM" id="CLU_1716090_0_0_1"/>